<gene>
    <name evidence="2" type="ORF">ENM78_00610</name>
</gene>
<dbReference type="InterPro" id="IPR022803">
    <property type="entry name" value="Ribosomal_uL5_dom_sf"/>
</dbReference>
<dbReference type="Gene3D" id="3.30.1440.10">
    <property type="match status" value="1"/>
</dbReference>
<dbReference type="AlphaFoldDB" id="A0A7J3ZIP8"/>
<name>A0A7J3ZIP8_9CREN</name>
<dbReference type="PANTHER" id="PTHR39652:SF1">
    <property type="entry name" value="UPF0201 PROTEIN TK1335"/>
    <property type="match status" value="1"/>
</dbReference>
<protein>
    <recommendedName>
        <fullName evidence="1">UPF0201 protein ENM78_00610</fullName>
    </recommendedName>
</protein>
<comment type="caution">
    <text evidence="2">The sequence shown here is derived from an EMBL/GenBank/DDBJ whole genome shotgun (WGS) entry which is preliminary data.</text>
</comment>
<sequence length="150" mass="17434">MQWKVRVEVPIKATEDERKLLELINTIVDSDRIYVEEEAGEKRLVALARCISSLSRLRQMLRRERILDAARKRLLSKAMENRLVILIHKQALASKRLSLVDDERESPLGPVIVEILHDRPRDIIDWLAPPTWQGRPLWEKGLPEGECAQE</sequence>
<dbReference type="EMBL" id="DRZC01000011">
    <property type="protein sequence ID" value="HHQ79957.1"/>
    <property type="molecule type" value="Genomic_DNA"/>
</dbReference>
<evidence type="ECO:0000313" key="2">
    <source>
        <dbReference type="EMBL" id="HHQ79957.1"/>
    </source>
</evidence>
<dbReference type="HAMAP" id="MF_01112">
    <property type="entry name" value="UPF0201"/>
    <property type="match status" value="1"/>
</dbReference>
<proteinExistence type="inferred from homology"/>
<dbReference type="PANTHER" id="PTHR39652">
    <property type="entry name" value="UPF0201 PROTEIN TK1335"/>
    <property type="match status" value="1"/>
</dbReference>
<dbReference type="Pfam" id="PF01877">
    <property type="entry name" value="RNA_binding"/>
    <property type="match status" value="1"/>
</dbReference>
<dbReference type="InterPro" id="IPR002739">
    <property type="entry name" value="PAB1135-like"/>
</dbReference>
<dbReference type="SUPFAM" id="SSF55282">
    <property type="entry name" value="RL5-like"/>
    <property type="match status" value="1"/>
</dbReference>
<accession>A0A7J3ZIP8</accession>
<organism evidence="2">
    <name type="scientific">Fervidicoccus fontis</name>
    <dbReference type="NCBI Taxonomy" id="683846"/>
    <lineage>
        <taxon>Archaea</taxon>
        <taxon>Thermoproteota</taxon>
        <taxon>Thermoprotei</taxon>
        <taxon>Fervidicoccales</taxon>
        <taxon>Fervidicoccaceae</taxon>
        <taxon>Fervidicoccus</taxon>
    </lineage>
</organism>
<comment type="similarity">
    <text evidence="1">Belongs to the UPF0201 family.</text>
</comment>
<reference evidence="2" key="1">
    <citation type="journal article" date="2020" name="mSystems">
        <title>Genome- and Community-Level Interaction Insights into Carbon Utilization and Element Cycling Functions of Hydrothermarchaeota in Hydrothermal Sediment.</title>
        <authorList>
            <person name="Zhou Z."/>
            <person name="Liu Y."/>
            <person name="Xu W."/>
            <person name="Pan J."/>
            <person name="Luo Z.H."/>
            <person name="Li M."/>
        </authorList>
    </citation>
    <scope>NUCLEOTIDE SEQUENCE [LARGE SCALE GENOMIC DNA]</scope>
    <source>
        <strain evidence="2">SpSt-1116</strain>
    </source>
</reference>
<evidence type="ECO:0000256" key="1">
    <source>
        <dbReference type="HAMAP-Rule" id="MF_01112"/>
    </source>
</evidence>